<proteinExistence type="predicted"/>
<organism evidence="1 2">
    <name type="scientific">Populus trichocarpa</name>
    <name type="common">Western balsam poplar</name>
    <name type="synonym">Populus balsamifera subsp. trichocarpa</name>
    <dbReference type="NCBI Taxonomy" id="3694"/>
    <lineage>
        <taxon>Eukaryota</taxon>
        <taxon>Viridiplantae</taxon>
        <taxon>Streptophyta</taxon>
        <taxon>Embryophyta</taxon>
        <taxon>Tracheophyta</taxon>
        <taxon>Spermatophyta</taxon>
        <taxon>Magnoliopsida</taxon>
        <taxon>eudicotyledons</taxon>
        <taxon>Gunneridae</taxon>
        <taxon>Pentapetalae</taxon>
        <taxon>rosids</taxon>
        <taxon>fabids</taxon>
        <taxon>Malpighiales</taxon>
        <taxon>Salicaceae</taxon>
        <taxon>Saliceae</taxon>
        <taxon>Populus</taxon>
    </lineage>
</organism>
<sequence length="60" mass="6906">MIIHSFIMLTEACGFHILKEWLQLGLLTEVLFQPICLCMSIKQKHKQAEVKFASFANQTP</sequence>
<protein>
    <submittedName>
        <fullName evidence="1">Uncharacterized protein</fullName>
    </submittedName>
</protein>
<dbReference type="InParanoid" id="A0A2K2CDU8"/>
<evidence type="ECO:0000313" key="2">
    <source>
        <dbReference type="Proteomes" id="UP000006729"/>
    </source>
</evidence>
<dbReference type="Proteomes" id="UP000006729">
    <property type="component" value="Chromosome 1"/>
</dbReference>
<accession>A0A2K2CDU8</accession>
<gene>
    <name evidence="1" type="ORF">POPTR_001G458500</name>
</gene>
<dbReference type="EMBL" id="CM009290">
    <property type="protein sequence ID" value="PNT60207.1"/>
    <property type="molecule type" value="Genomic_DNA"/>
</dbReference>
<reference evidence="1 2" key="1">
    <citation type="journal article" date="2006" name="Science">
        <title>The genome of black cottonwood, Populus trichocarpa (Torr. &amp; Gray).</title>
        <authorList>
            <person name="Tuskan G.A."/>
            <person name="Difazio S."/>
            <person name="Jansson S."/>
            <person name="Bohlmann J."/>
            <person name="Grigoriev I."/>
            <person name="Hellsten U."/>
            <person name="Putnam N."/>
            <person name="Ralph S."/>
            <person name="Rombauts S."/>
            <person name="Salamov A."/>
            <person name="Schein J."/>
            <person name="Sterck L."/>
            <person name="Aerts A."/>
            <person name="Bhalerao R.R."/>
            <person name="Bhalerao R.P."/>
            <person name="Blaudez D."/>
            <person name="Boerjan W."/>
            <person name="Brun A."/>
            <person name="Brunner A."/>
            <person name="Busov V."/>
            <person name="Campbell M."/>
            <person name="Carlson J."/>
            <person name="Chalot M."/>
            <person name="Chapman J."/>
            <person name="Chen G.L."/>
            <person name="Cooper D."/>
            <person name="Coutinho P.M."/>
            <person name="Couturier J."/>
            <person name="Covert S."/>
            <person name="Cronk Q."/>
            <person name="Cunningham R."/>
            <person name="Davis J."/>
            <person name="Degroeve S."/>
            <person name="Dejardin A."/>
            <person name="Depamphilis C."/>
            <person name="Detter J."/>
            <person name="Dirks B."/>
            <person name="Dubchak I."/>
            <person name="Duplessis S."/>
            <person name="Ehlting J."/>
            <person name="Ellis B."/>
            <person name="Gendler K."/>
            <person name="Goodstein D."/>
            <person name="Gribskov M."/>
            <person name="Grimwood J."/>
            <person name="Groover A."/>
            <person name="Gunter L."/>
            <person name="Hamberger B."/>
            <person name="Heinze B."/>
            <person name="Helariutta Y."/>
            <person name="Henrissat B."/>
            <person name="Holligan D."/>
            <person name="Holt R."/>
            <person name="Huang W."/>
            <person name="Islam-Faridi N."/>
            <person name="Jones S."/>
            <person name="Jones-Rhoades M."/>
            <person name="Jorgensen R."/>
            <person name="Joshi C."/>
            <person name="Kangasjarvi J."/>
            <person name="Karlsson J."/>
            <person name="Kelleher C."/>
            <person name="Kirkpatrick R."/>
            <person name="Kirst M."/>
            <person name="Kohler A."/>
            <person name="Kalluri U."/>
            <person name="Larimer F."/>
            <person name="Leebens-Mack J."/>
            <person name="Leple J.C."/>
            <person name="Locascio P."/>
            <person name="Lou Y."/>
            <person name="Lucas S."/>
            <person name="Martin F."/>
            <person name="Montanini B."/>
            <person name="Napoli C."/>
            <person name="Nelson D.R."/>
            <person name="Nelson C."/>
            <person name="Nieminen K."/>
            <person name="Nilsson O."/>
            <person name="Pereda V."/>
            <person name="Peter G."/>
            <person name="Philippe R."/>
            <person name="Pilate G."/>
            <person name="Poliakov A."/>
            <person name="Razumovskaya J."/>
            <person name="Richardson P."/>
            <person name="Rinaldi C."/>
            <person name="Ritland K."/>
            <person name="Rouze P."/>
            <person name="Ryaboy D."/>
            <person name="Schmutz J."/>
            <person name="Schrader J."/>
            <person name="Segerman B."/>
            <person name="Shin H."/>
            <person name="Siddiqui A."/>
            <person name="Sterky F."/>
            <person name="Terry A."/>
            <person name="Tsai C.J."/>
            <person name="Uberbacher E."/>
            <person name="Unneberg P."/>
            <person name="Vahala J."/>
            <person name="Wall K."/>
            <person name="Wessler S."/>
            <person name="Yang G."/>
            <person name="Yin T."/>
            <person name="Douglas C."/>
            <person name="Marra M."/>
            <person name="Sandberg G."/>
            <person name="Van de Peer Y."/>
            <person name="Rokhsar D."/>
        </authorList>
    </citation>
    <scope>NUCLEOTIDE SEQUENCE [LARGE SCALE GENOMIC DNA]</scope>
    <source>
        <strain evidence="2">cv. Nisqually</strain>
    </source>
</reference>
<dbReference type="AlphaFoldDB" id="A0A2K2CDU8"/>
<evidence type="ECO:0000313" key="1">
    <source>
        <dbReference type="EMBL" id="PNT60207.1"/>
    </source>
</evidence>
<name>A0A2K2CDU8_POPTR</name>
<keyword evidence="2" id="KW-1185">Reference proteome</keyword>